<dbReference type="GeneID" id="90448323"/>
<dbReference type="InterPro" id="IPR036388">
    <property type="entry name" value="WH-like_DNA-bd_sf"/>
</dbReference>
<sequence length="154" mass="17779">MNSEPEIPVDDLKIFADKTRVTILKMLNERKHTVSELSRALNLSKPTILYHMKILENAGYVKRIEDGRKWIYYEVTDSGRSVLKWRKLRIILPVISIAASAILTFTAVLLRTMKRKSIPEYPAMGAQYDWLLLISVTALIISLIAFVYTKRGRR</sequence>
<dbReference type="RefSeq" id="WP_193806517.1">
    <property type="nucleotide sequence ID" value="NZ_CP087714.1"/>
</dbReference>
<feature type="transmembrane region" description="Helical" evidence="4">
    <location>
        <begin position="90"/>
        <end position="110"/>
    </location>
</feature>
<proteinExistence type="predicted"/>
<dbReference type="InterPro" id="IPR001845">
    <property type="entry name" value="HTH_ArsR_DNA-bd_dom"/>
</dbReference>
<evidence type="ECO:0000313" key="6">
    <source>
        <dbReference type="EMBL" id="XAT64071.1"/>
    </source>
</evidence>
<evidence type="ECO:0000313" key="7">
    <source>
        <dbReference type="Proteomes" id="UP001492541"/>
    </source>
</evidence>
<feature type="domain" description="HTH arsR-type" evidence="5">
    <location>
        <begin position="1"/>
        <end position="94"/>
    </location>
</feature>
<dbReference type="NCBIfam" id="NF033788">
    <property type="entry name" value="HTH_metalloreg"/>
    <property type="match status" value="1"/>
</dbReference>
<evidence type="ECO:0000256" key="1">
    <source>
        <dbReference type="ARBA" id="ARBA00023015"/>
    </source>
</evidence>
<dbReference type="EMBL" id="CP087714">
    <property type="protein sequence ID" value="XAT64071.1"/>
    <property type="molecule type" value="Genomic_DNA"/>
</dbReference>
<keyword evidence="7" id="KW-1185">Reference proteome</keyword>
<keyword evidence="4" id="KW-0472">Membrane</keyword>
<evidence type="ECO:0000259" key="5">
    <source>
        <dbReference type="PROSITE" id="PS50987"/>
    </source>
</evidence>
<organism evidence="6 7">
    <name type="scientific">Geoglobus acetivorans</name>
    <dbReference type="NCBI Taxonomy" id="565033"/>
    <lineage>
        <taxon>Archaea</taxon>
        <taxon>Methanobacteriati</taxon>
        <taxon>Methanobacteriota</taxon>
        <taxon>Archaeoglobi</taxon>
        <taxon>Archaeoglobales</taxon>
        <taxon>Archaeoglobaceae</taxon>
        <taxon>Geoglobus</taxon>
    </lineage>
</organism>
<dbReference type="InterPro" id="IPR011991">
    <property type="entry name" value="ArsR-like_HTH"/>
</dbReference>
<dbReference type="InterPro" id="IPR036390">
    <property type="entry name" value="WH_DNA-bd_sf"/>
</dbReference>
<dbReference type="SMART" id="SM00418">
    <property type="entry name" value="HTH_ARSR"/>
    <property type="match status" value="1"/>
</dbReference>
<dbReference type="CDD" id="cd00090">
    <property type="entry name" value="HTH_ARSR"/>
    <property type="match status" value="1"/>
</dbReference>
<accession>A0ABZ3H4B7</accession>
<dbReference type="PANTHER" id="PTHR33154:SF38">
    <property type="entry name" value="HTH ARSR-TYPE DOMAIN-CONTAINING PROTEIN"/>
    <property type="match status" value="1"/>
</dbReference>
<dbReference type="PROSITE" id="PS50987">
    <property type="entry name" value="HTH_ARSR_2"/>
    <property type="match status" value="1"/>
</dbReference>
<protein>
    <submittedName>
        <fullName evidence="6">Winged helix-turn-helix domain-containing protein</fullName>
    </submittedName>
</protein>
<dbReference type="Proteomes" id="UP001492541">
    <property type="component" value="Chromosome"/>
</dbReference>
<feature type="transmembrane region" description="Helical" evidence="4">
    <location>
        <begin position="130"/>
        <end position="149"/>
    </location>
</feature>
<dbReference type="Gene3D" id="1.10.10.10">
    <property type="entry name" value="Winged helix-like DNA-binding domain superfamily/Winged helix DNA-binding domain"/>
    <property type="match status" value="1"/>
</dbReference>
<dbReference type="InterPro" id="IPR051081">
    <property type="entry name" value="HTH_MetalResp_TranReg"/>
</dbReference>
<dbReference type="SUPFAM" id="SSF46785">
    <property type="entry name" value="Winged helix' DNA-binding domain"/>
    <property type="match status" value="1"/>
</dbReference>
<dbReference type="PANTHER" id="PTHR33154">
    <property type="entry name" value="TRANSCRIPTIONAL REGULATOR, ARSR FAMILY"/>
    <property type="match status" value="1"/>
</dbReference>
<keyword evidence="3" id="KW-0804">Transcription</keyword>
<keyword evidence="1" id="KW-0805">Transcription regulation</keyword>
<evidence type="ECO:0000256" key="3">
    <source>
        <dbReference type="ARBA" id="ARBA00023163"/>
    </source>
</evidence>
<keyword evidence="4" id="KW-1133">Transmembrane helix</keyword>
<keyword evidence="2" id="KW-0238">DNA-binding</keyword>
<reference evidence="6 7" key="1">
    <citation type="submission" date="2021-11" db="EMBL/GenBank/DDBJ databases">
        <title>Whole genome of Geoglobus acetivorans.</title>
        <authorList>
            <person name="Liu D."/>
        </authorList>
    </citation>
    <scope>NUCLEOTIDE SEQUENCE [LARGE SCALE GENOMIC DNA]</scope>
    <source>
        <strain evidence="6 7">SBH6</strain>
    </source>
</reference>
<dbReference type="Pfam" id="PF01022">
    <property type="entry name" value="HTH_5"/>
    <property type="match status" value="1"/>
</dbReference>
<evidence type="ECO:0000256" key="4">
    <source>
        <dbReference type="SAM" id="Phobius"/>
    </source>
</evidence>
<name>A0ABZ3H4B7_GEOAI</name>
<keyword evidence="4" id="KW-0812">Transmembrane</keyword>
<dbReference type="PRINTS" id="PR00778">
    <property type="entry name" value="HTHARSR"/>
</dbReference>
<evidence type="ECO:0000256" key="2">
    <source>
        <dbReference type="ARBA" id="ARBA00023125"/>
    </source>
</evidence>
<gene>
    <name evidence="6" type="ORF">LPQ35_01520</name>
</gene>